<comment type="caution">
    <text evidence="1">The sequence shown here is derived from an EMBL/GenBank/DDBJ whole genome shotgun (WGS) entry which is preliminary data.</text>
</comment>
<gene>
    <name evidence="1" type="ORF">SDC9_90927</name>
</gene>
<reference evidence="1" key="1">
    <citation type="submission" date="2019-08" db="EMBL/GenBank/DDBJ databases">
        <authorList>
            <person name="Kucharzyk K."/>
            <person name="Murdoch R.W."/>
            <person name="Higgins S."/>
            <person name="Loffler F."/>
        </authorList>
    </citation>
    <scope>NUCLEOTIDE SEQUENCE</scope>
</reference>
<protein>
    <recommendedName>
        <fullName evidence="2">Lipoprotein</fullName>
    </recommendedName>
</protein>
<sequence>MKYFKIFSIFIVLLTSCEKDIQSFSSDDTAKSAKSFKINNVNVSVIPIQTKSEGTLCYEVFFSSEYGQLETTLSITSSPDGLNTQVFYLKGTQQEIITVISDMDDNIISVIPPSNSDNEYITSESFWGALKYYRNCVAKKWNTLSNYLSENPELGILAITHGHYVAGVFVITSTADCLKEML</sequence>
<dbReference type="EMBL" id="VSSQ01010405">
    <property type="protein sequence ID" value="MPM44249.1"/>
    <property type="molecule type" value="Genomic_DNA"/>
</dbReference>
<organism evidence="1">
    <name type="scientific">bioreactor metagenome</name>
    <dbReference type="NCBI Taxonomy" id="1076179"/>
    <lineage>
        <taxon>unclassified sequences</taxon>
        <taxon>metagenomes</taxon>
        <taxon>ecological metagenomes</taxon>
    </lineage>
</organism>
<evidence type="ECO:0008006" key="2">
    <source>
        <dbReference type="Google" id="ProtNLM"/>
    </source>
</evidence>
<name>A0A644ZTB8_9ZZZZ</name>
<dbReference type="PROSITE" id="PS51257">
    <property type="entry name" value="PROKAR_LIPOPROTEIN"/>
    <property type="match status" value="1"/>
</dbReference>
<accession>A0A644ZTB8</accession>
<evidence type="ECO:0000313" key="1">
    <source>
        <dbReference type="EMBL" id="MPM44249.1"/>
    </source>
</evidence>
<proteinExistence type="predicted"/>
<dbReference type="AlphaFoldDB" id="A0A644ZTB8"/>